<dbReference type="Gene3D" id="2.60.40.3140">
    <property type="match status" value="1"/>
</dbReference>
<dbReference type="Pfam" id="PF01841">
    <property type="entry name" value="Transglut_core"/>
    <property type="match status" value="1"/>
</dbReference>
<dbReference type="Gene3D" id="2.60.120.1130">
    <property type="match status" value="1"/>
</dbReference>
<comment type="caution">
    <text evidence="4">The sequence shown here is derived from an EMBL/GenBank/DDBJ whole genome shotgun (WGS) entry which is preliminary data.</text>
</comment>
<dbReference type="AlphaFoldDB" id="A0A5C6YTV3"/>
<dbReference type="InterPro" id="IPR002931">
    <property type="entry name" value="Transglutaminase-like"/>
</dbReference>
<sequence>MYNKHLNHMKPGLLTILAVLCFLNTSVAQNYKFGKVSKEELLQKEHPADPTADAAILYRETKTDFQYTQDSGWYMVTDYFVRIKIYNKEGFDWANTTIDLYKGDGEDKLLGLRGYTYYLGSDGKVEEVKLRNEGIFEEESTKYLTQTKITMPDVREGCVIEYKYTVNSPFIFSIDEFRFQETIPVDKVKVLFTTPEYFVYKTHQRGWVPYKVNSETRERTMTYRMTTQDLTALQGIGIPETTTREVKFKEDTYTVELDNVPAIKEEAYVGNLNNYTTALQFEMSFMDFPGSPLKTYSTTWEDVSKSIYRIDTFGNELERNNYFEDDIENLLSGISKPEEKAARIFAYVTNKMNWNGYPGFFTNEGVKSAYKKGSGNVADINLMLVAMLRYANLEANPVLVSTKSHGIPLFPTRNGFNYVIAAVEFPQGVLLLDATNKDAQIGVLKSSVLNWQGRVIKKDGTSGWVSLSSMIPAVKSAMVNAEIKPDLSVVGKAQNRFTGNYAFEYRTEYKSLNEDAQRKTFEKEEANQAELSNLQFENLNSLEKPVSLEYDFESLDAVEDVAGKLYFSPMIFMATKENPFTPDTRLYPIDYGYPMKDRYIINISIPEGYKVESLPENTVYNLGEDTGSFRYLISEVGNKLQLSVEFAINKSFIAADQYGNLKKFYELLIAKENEKVVLSKA</sequence>
<evidence type="ECO:0000313" key="5">
    <source>
        <dbReference type="Proteomes" id="UP000321945"/>
    </source>
</evidence>
<keyword evidence="5" id="KW-1185">Reference proteome</keyword>
<proteinExistence type="predicted"/>
<reference evidence="4 5" key="1">
    <citation type="submission" date="2019-08" db="EMBL/GenBank/DDBJ databases">
        <title>Genome of Aequorivita lipolytica Y10-2 (type strain).</title>
        <authorList>
            <person name="Bowman J.P."/>
        </authorList>
    </citation>
    <scope>NUCLEOTIDE SEQUENCE [LARGE SCALE GENOMIC DNA]</scope>
    <source>
        <strain evidence="4 5">Y10-2</strain>
    </source>
</reference>
<organism evidence="4 5">
    <name type="scientific">Aequorivita lipolytica</name>
    <dbReference type="NCBI Taxonomy" id="153267"/>
    <lineage>
        <taxon>Bacteria</taxon>
        <taxon>Pseudomonadati</taxon>
        <taxon>Bacteroidota</taxon>
        <taxon>Flavobacteriia</taxon>
        <taxon>Flavobacteriales</taxon>
        <taxon>Flavobacteriaceae</taxon>
        <taxon>Aequorivita</taxon>
    </lineage>
</organism>
<dbReference type="EMBL" id="VORU01000001">
    <property type="protein sequence ID" value="TXD70856.1"/>
    <property type="molecule type" value="Genomic_DNA"/>
</dbReference>
<evidence type="ECO:0000313" key="4">
    <source>
        <dbReference type="EMBL" id="TXD70856.1"/>
    </source>
</evidence>
<feature type="domain" description="Transglutaminase-like" evidence="2">
    <location>
        <begin position="330"/>
        <end position="404"/>
    </location>
</feature>
<dbReference type="Proteomes" id="UP000321945">
    <property type="component" value="Unassembled WGS sequence"/>
</dbReference>
<evidence type="ECO:0000259" key="3">
    <source>
        <dbReference type="Pfam" id="PF12969"/>
    </source>
</evidence>
<feature type="domain" description="DUF3857" evidence="3">
    <location>
        <begin position="82"/>
        <end position="229"/>
    </location>
</feature>
<feature type="chain" id="PRO_5022899643" evidence="1">
    <location>
        <begin position="29"/>
        <end position="681"/>
    </location>
</feature>
<evidence type="ECO:0000259" key="2">
    <source>
        <dbReference type="Pfam" id="PF01841"/>
    </source>
</evidence>
<dbReference type="InterPro" id="IPR024618">
    <property type="entry name" value="DUF3857"/>
</dbReference>
<accession>A0A5C6YTV3</accession>
<gene>
    <name evidence="4" type="ORF">ESV24_01840</name>
</gene>
<name>A0A5C6YTV3_9FLAO</name>
<dbReference type="Gene3D" id="3.10.620.30">
    <property type="match status" value="1"/>
</dbReference>
<dbReference type="RefSeq" id="WP_111813853.1">
    <property type="nucleotide sequence ID" value="NZ_CBCRZQ010000001.1"/>
</dbReference>
<feature type="signal peptide" evidence="1">
    <location>
        <begin position="1"/>
        <end position="28"/>
    </location>
</feature>
<evidence type="ECO:0000256" key="1">
    <source>
        <dbReference type="SAM" id="SignalP"/>
    </source>
</evidence>
<keyword evidence="1" id="KW-0732">Signal</keyword>
<dbReference type="OrthoDB" id="98874at2"/>
<protein>
    <submittedName>
        <fullName evidence="4">DUF3857 domain-containing protein</fullName>
    </submittedName>
</protein>
<dbReference type="Pfam" id="PF12969">
    <property type="entry name" value="DUF3857"/>
    <property type="match status" value="1"/>
</dbReference>